<accession>M4VB05</accession>
<comment type="cofactor">
    <cofactor evidence="1">
        <name>[4Fe-4S] cluster</name>
        <dbReference type="ChEBI" id="CHEBI:49883"/>
    </cofactor>
</comment>
<dbReference type="Proteomes" id="UP000012040">
    <property type="component" value="Chromosome"/>
</dbReference>
<dbReference type="GO" id="GO:0051536">
    <property type="term" value="F:iron-sulfur cluster binding"/>
    <property type="evidence" value="ECO:0007669"/>
    <property type="project" value="UniProtKB-KW"/>
</dbReference>
<dbReference type="KEGG" id="bex:A11Q_2346"/>
<keyword evidence="3" id="KW-0479">Metal-binding</keyword>
<evidence type="ECO:0000313" key="6">
    <source>
        <dbReference type="EMBL" id="AGH96562.1"/>
    </source>
</evidence>
<gene>
    <name evidence="6" type="ORF">A11Q_2346</name>
</gene>
<dbReference type="OrthoDB" id="8666056at2"/>
<dbReference type="GO" id="GO:0003824">
    <property type="term" value="F:catalytic activity"/>
    <property type="evidence" value="ECO:0007669"/>
    <property type="project" value="InterPro"/>
</dbReference>
<keyword evidence="7" id="KW-1185">Reference proteome</keyword>
<dbReference type="SFLD" id="SFLDS00029">
    <property type="entry name" value="Radical_SAM"/>
    <property type="match status" value="1"/>
</dbReference>
<dbReference type="RefSeq" id="WP_015471052.1">
    <property type="nucleotide sequence ID" value="NC_020813.1"/>
</dbReference>
<dbReference type="AlphaFoldDB" id="M4VB05"/>
<dbReference type="InterPro" id="IPR007197">
    <property type="entry name" value="rSAM"/>
</dbReference>
<dbReference type="eggNOG" id="COG0535">
    <property type="taxonomic scope" value="Bacteria"/>
</dbReference>
<organism evidence="6 7">
    <name type="scientific">Pseudobdellovibrio exovorus JSS</name>
    <dbReference type="NCBI Taxonomy" id="1184267"/>
    <lineage>
        <taxon>Bacteria</taxon>
        <taxon>Pseudomonadati</taxon>
        <taxon>Bdellovibrionota</taxon>
        <taxon>Bdellovibrionia</taxon>
        <taxon>Bdellovibrionales</taxon>
        <taxon>Pseudobdellovibrionaceae</taxon>
        <taxon>Pseudobdellovibrio</taxon>
    </lineage>
</organism>
<dbReference type="InterPro" id="IPR058240">
    <property type="entry name" value="rSAM_sf"/>
</dbReference>
<evidence type="ECO:0000256" key="3">
    <source>
        <dbReference type="ARBA" id="ARBA00022723"/>
    </source>
</evidence>
<evidence type="ECO:0008006" key="8">
    <source>
        <dbReference type="Google" id="ProtNLM"/>
    </source>
</evidence>
<name>M4VB05_9BACT</name>
<protein>
    <recommendedName>
        <fullName evidence="8">Radical SAM core domain-containing protein</fullName>
    </recommendedName>
</protein>
<dbReference type="InterPro" id="IPR013785">
    <property type="entry name" value="Aldolase_TIM"/>
</dbReference>
<evidence type="ECO:0000256" key="1">
    <source>
        <dbReference type="ARBA" id="ARBA00001966"/>
    </source>
</evidence>
<dbReference type="EMBL" id="CP003537">
    <property type="protein sequence ID" value="AGH96562.1"/>
    <property type="molecule type" value="Genomic_DNA"/>
</dbReference>
<keyword evidence="4" id="KW-0408">Iron</keyword>
<evidence type="ECO:0000256" key="5">
    <source>
        <dbReference type="ARBA" id="ARBA00023014"/>
    </source>
</evidence>
<dbReference type="CDD" id="cd21109">
    <property type="entry name" value="SPASM"/>
    <property type="match status" value="1"/>
</dbReference>
<dbReference type="PATRIC" id="fig|1184267.3.peg.2379"/>
<keyword evidence="5" id="KW-0411">Iron-sulfur</keyword>
<evidence type="ECO:0000256" key="4">
    <source>
        <dbReference type="ARBA" id="ARBA00023004"/>
    </source>
</evidence>
<dbReference type="HOGENOM" id="CLU_598082_0_0_7"/>
<dbReference type="GO" id="GO:0046872">
    <property type="term" value="F:metal ion binding"/>
    <property type="evidence" value="ECO:0007669"/>
    <property type="project" value="UniProtKB-KW"/>
</dbReference>
<dbReference type="STRING" id="1184267.A11Q_2346"/>
<evidence type="ECO:0000313" key="7">
    <source>
        <dbReference type="Proteomes" id="UP000012040"/>
    </source>
</evidence>
<dbReference type="SUPFAM" id="SSF102114">
    <property type="entry name" value="Radical SAM enzymes"/>
    <property type="match status" value="1"/>
</dbReference>
<reference evidence="6 7" key="1">
    <citation type="journal article" date="2013" name="ISME J.">
        <title>By their genes ye shall know them: genomic signatures of predatory bacteria.</title>
        <authorList>
            <person name="Pasternak Z."/>
            <person name="Pietrokovski S."/>
            <person name="Rotem O."/>
            <person name="Gophna U."/>
            <person name="Lurie-Weinberger M.N."/>
            <person name="Jurkevitch E."/>
        </authorList>
    </citation>
    <scope>NUCLEOTIDE SEQUENCE [LARGE SCALE GENOMIC DNA]</scope>
    <source>
        <strain evidence="6 7">JSS</strain>
    </source>
</reference>
<proteinExistence type="predicted"/>
<evidence type="ECO:0000256" key="2">
    <source>
        <dbReference type="ARBA" id="ARBA00022691"/>
    </source>
</evidence>
<dbReference type="NCBIfam" id="NF033640">
    <property type="entry name" value="N_Twi_rSAM"/>
    <property type="match status" value="1"/>
</dbReference>
<dbReference type="Gene3D" id="3.20.20.70">
    <property type="entry name" value="Aldolase class I"/>
    <property type="match status" value="2"/>
</dbReference>
<keyword evidence="2" id="KW-0949">S-adenosyl-L-methionine</keyword>
<sequence length="457" mass="53614">MANGQDDDQKIKKRIPFSKNNAFCIAPWTHTYISPQSERRMCCASREQHSFMQQYIDQAGEGKTASYQPLTLEEHWNSDHMRSIRRKMLSGEAPAECMVCNEQVLNIYTYKSYFNKVLFPHHIQKAYDLTDDTGRTSMRPVSYDYRLANTCNFKCRMCGEPLSSSWEQEKRQYSEWDPNRDIWMQPHINAEIKKFQREVVEQEFARAITSGTMEEIYWVGGEPLMWEQHWRYMQDLVDLGFSKNVHVRYNTNLSKIVHKGVHLFDDILPHFKSYNVCASIDAAGKVGEFVRTGLNWEKWLENFKSGLPYMKKRGADSLIMDVTLTLPGLFGMKELHDLAIELDVKMYVKIVFAFDPSIVLSPFAAPKKVLHSILDDLLREIEPKANSKTMVLVETLKEMKNRPTFEEAYPDTYQEGFLRGRDQQRRLARYRKDGEESRLTIEQIYERNPALSQWWNS</sequence>